<evidence type="ECO:0000259" key="2">
    <source>
        <dbReference type="SMART" id="SM01277"/>
    </source>
</evidence>
<dbReference type="OrthoDB" id="78824at2759"/>
<dbReference type="Proteomes" id="UP001142489">
    <property type="component" value="Unassembled WGS sequence"/>
</dbReference>
<protein>
    <recommendedName>
        <fullName evidence="2">Disks large homologue 1 N-terminal PEST domain-containing protein</fullName>
    </recommendedName>
</protein>
<comment type="caution">
    <text evidence="3">The sequence shown here is derived from an EMBL/GenBank/DDBJ whole genome shotgun (WGS) entry which is preliminary data.</text>
</comment>
<evidence type="ECO:0000313" key="4">
    <source>
        <dbReference type="Proteomes" id="UP001142489"/>
    </source>
</evidence>
<organism evidence="3 4">
    <name type="scientific">Phrynocephalus forsythii</name>
    <dbReference type="NCBI Taxonomy" id="171643"/>
    <lineage>
        <taxon>Eukaryota</taxon>
        <taxon>Metazoa</taxon>
        <taxon>Chordata</taxon>
        <taxon>Craniata</taxon>
        <taxon>Vertebrata</taxon>
        <taxon>Euteleostomi</taxon>
        <taxon>Lepidosauria</taxon>
        <taxon>Squamata</taxon>
        <taxon>Bifurcata</taxon>
        <taxon>Unidentata</taxon>
        <taxon>Episquamata</taxon>
        <taxon>Toxicofera</taxon>
        <taxon>Iguania</taxon>
        <taxon>Acrodonta</taxon>
        <taxon>Agamidae</taxon>
        <taxon>Agaminae</taxon>
        <taxon>Phrynocephalus</taxon>
    </lineage>
</organism>
<evidence type="ECO:0000256" key="1">
    <source>
        <dbReference type="SAM" id="MobiDB-lite"/>
    </source>
</evidence>
<reference evidence="3" key="1">
    <citation type="journal article" date="2023" name="DNA Res.">
        <title>Chromosome-level genome assembly of Phrynocephalus forsythii using third-generation DNA sequencing and Hi-C analysis.</title>
        <authorList>
            <person name="Qi Y."/>
            <person name="Zhao W."/>
            <person name="Zhao Y."/>
            <person name="Niu C."/>
            <person name="Cao S."/>
            <person name="Zhang Y."/>
        </authorList>
    </citation>
    <scope>NUCLEOTIDE SEQUENCE</scope>
    <source>
        <tissue evidence="3">Muscle</tissue>
    </source>
</reference>
<accession>A0A9Q1AYE9</accession>
<sequence length="155" mass="17173">MNAHLPRQHGGFRGSEGTDSARGVPVPLKDACCGWQQDSQGHCCHQQHHHHHHYHHHRQPPSVSGPLGPVPAQPRSKCSAPRGKNIQKSPPKTLAKAKEAGGGWWSDCTCPHNWYHHPGQASPAPIIVNTDTLDTIPYVNGTEIEYEFEEITLER</sequence>
<dbReference type="SMART" id="SM01277">
    <property type="entry name" value="MAGUK_N_PEST"/>
    <property type="match status" value="1"/>
</dbReference>
<gene>
    <name evidence="3" type="ORF">JRQ81_019544</name>
</gene>
<dbReference type="Pfam" id="PF10608">
    <property type="entry name" value="MAGUK_N_PEST"/>
    <property type="match status" value="1"/>
</dbReference>
<feature type="non-terminal residue" evidence="3">
    <location>
        <position position="1"/>
    </location>
</feature>
<dbReference type="InterPro" id="IPR019590">
    <property type="entry name" value="DLG1_PEST_dom"/>
</dbReference>
<proteinExistence type="predicted"/>
<dbReference type="EMBL" id="JAPFRF010000010">
    <property type="protein sequence ID" value="KAJ7320033.1"/>
    <property type="molecule type" value="Genomic_DNA"/>
</dbReference>
<dbReference type="AlphaFoldDB" id="A0A9Q1AYE9"/>
<evidence type="ECO:0000313" key="3">
    <source>
        <dbReference type="EMBL" id="KAJ7320033.1"/>
    </source>
</evidence>
<feature type="region of interest" description="Disordered" evidence="1">
    <location>
        <begin position="1"/>
        <end position="23"/>
    </location>
</feature>
<feature type="region of interest" description="Disordered" evidence="1">
    <location>
        <begin position="54"/>
        <end position="98"/>
    </location>
</feature>
<feature type="domain" description="Disks large homologue 1 N-terminal PEST" evidence="2">
    <location>
        <begin position="52"/>
        <end position="149"/>
    </location>
</feature>
<keyword evidence="4" id="KW-1185">Reference proteome</keyword>
<name>A0A9Q1AYE9_9SAUR</name>